<evidence type="ECO:0000259" key="8">
    <source>
        <dbReference type="PROSITE" id="PS50850"/>
    </source>
</evidence>
<dbReference type="InterPro" id="IPR020846">
    <property type="entry name" value="MFS_dom"/>
</dbReference>
<evidence type="ECO:0000256" key="2">
    <source>
        <dbReference type="ARBA" id="ARBA00022448"/>
    </source>
</evidence>
<reference evidence="9 10" key="1">
    <citation type="submission" date="2019-06" db="EMBL/GenBank/DDBJ databases">
        <title>Sequencing the genomes of 1000 actinobacteria strains.</title>
        <authorList>
            <person name="Klenk H.-P."/>
        </authorList>
    </citation>
    <scope>NUCLEOTIDE SEQUENCE [LARGE SCALE GENOMIC DNA]</scope>
    <source>
        <strain evidence="9 10">DSM 45301</strain>
    </source>
</reference>
<dbReference type="PANTHER" id="PTHR23513">
    <property type="entry name" value="INTEGRAL MEMBRANE EFFLUX PROTEIN-RELATED"/>
    <property type="match status" value="1"/>
</dbReference>
<feature type="transmembrane region" description="Helical" evidence="7">
    <location>
        <begin position="149"/>
        <end position="171"/>
    </location>
</feature>
<dbReference type="AlphaFoldDB" id="A0A543D9S4"/>
<dbReference type="EMBL" id="VFPA01000004">
    <property type="protein sequence ID" value="TQM06094.1"/>
    <property type="molecule type" value="Genomic_DNA"/>
</dbReference>
<feature type="transmembrane region" description="Helical" evidence="7">
    <location>
        <begin position="109"/>
        <end position="128"/>
    </location>
</feature>
<dbReference type="PRINTS" id="PR01988">
    <property type="entry name" value="EXPORTERBACE"/>
</dbReference>
<keyword evidence="2" id="KW-0813">Transport</keyword>
<dbReference type="InterPro" id="IPR022324">
    <property type="entry name" value="Bacilysin_exporter_BacE_put"/>
</dbReference>
<keyword evidence="5 7" id="KW-1133">Transmembrane helix</keyword>
<dbReference type="GO" id="GO:0022857">
    <property type="term" value="F:transmembrane transporter activity"/>
    <property type="evidence" value="ECO:0007669"/>
    <property type="project" value="InterPro"/>
</dbReference>
<dbReference type="InterPro" id="IPR036259">
    <property type="entry name" value="MFS_trans_sf"/>
</dbReference>
<evidence type="ECO:0000313" key="10">
    <source>
        <dbReference type="Proteomes" id="UP000315677"/>
    </source>
</evidence>
<feature type="transmembrane region" description="Helical" evidence="7">
    <location>
        <begin position="296"/>
        <end position="324"/>
    </location>
</feature>
<dbReference type="PANTHER" id="PTHR23513:SF9">
    <property type="entry name" value="ENTEROBACTIN EXPORTER ENTS"/>
    <property type="match status" value="1"/>
</dbReference>
<feature type="transmembrane region" description="Helical" evidence="7">
    <location>
        <begin position="53"/>
        <end position="72"/>
    </location>
</feature>
<dbReference type="PROSITE" id="PS50850">
    <property type="entry name" value="MFS"/>
    <property type="match status" value="1"/>
</dbReference>
<evidence type="ECO:0000256" key="1">
    <source>
        <dbReference type="ARBA" id="ARBA00004429"/>
    </source>
</evidence>
<keyword evidence="3" id="KW-1003">Cell membrane</keyword>
<organism evidence="9 10">
    <name type="scientific">Pseudonocardia kunmingensis</name>
    <dbReference type="NCBI Taxonomy" id="630975"/>
    <lineage>
        <taxon>Bacteria</taxon>
        <taxon>Bacillati</taxon>
        <taxon>Actinomycetota</taxon>
        <taxon>Actinomycetes</taxon>
        <taxon>Pseudonocardiales</taxon>
        <taxon>Pseudonocardiaceae</taxon>
        <taxon>Pseudonocardia</taxon>
    </lineage>
</organism>
<dbReference type="Proteomes" id="UP000315677">
    <property type="component" value="Unassembled WGS sequence"/>
</dbReference>
<evidence type="ECO:0000256" key="5">
    <source>
        <dbReference type="ARBA" id="ARBA00022989"/>
    </source>
</evidence>
<feature type="transmembrane region" description="Helical" evidence="7">
    <location>
        <begin position="261"/>
        <end position="284"/>
    </location>
</feature>
<gene>
    <name evidence="9" type="ORF">FB558_6335</name>
</gene>
<accession>A0A543D9S4</accession>
<proteinExistence type="predicted"/>
<sequence>MPKPPDQRPVGLRTVFAHPAYRRLWVARTASQWGDVFAAVALALLVFDLTGSALGVSAVVLAEILPVLLLAPLAGSLVDRLPRVWVMVGADLMRAVLAIALVFLADDVVAIYVIAFGLSVGAVLFNPAANSTLPAIVDDDELIAANSGIWTAAVLSQIALAPLAGIAYAALGPGPAFAINAASFLVSAAVLVGLRLPAPPARTARHGVFADAVAGVKVLIGDRVLRALAAGQLLAALSAGATSALLVVLARDHLRLEPSGYGLLLGAIGIGAVLGPLVLTSLVTNPRRPAFVFGPYLLRGVVDVVLAAVTALPVALAALAVYGLGTSSGAVTFNSLLQSHTPEPVRGRVFASFDMLWQLGRLLSLLLGGALAAAIGIQAVYYLGGALLIAAAVIGWAGLRPPSGRARVGPR</sequence>
<evidence type="ECO:0000256" key="3">
    <source>
        <dbReference type="ARBA" id="ARBA00022475"/>
    </source>
</evidence>
<feature type="transmembrane region" description="Helical" evidence="7">
    <location>
        <begin position="177"/>
        <end position="196"/>
    </location>
</feature>
<feature type="transmembrane region" description="Helical" evidence="7">
    <location>
        <begin position="227"/>
        <end position="249"/>
    </location>
</feature>
<dbReference type="CDD" id="cd06173">
    <property type="entry name" value="MFS_MefA_like"/>
    <property type="match status" value="1"/>
</dbReference>
<name>A0A543D9S4_9PSEU</name>
<evidence type="ECO:0000313" key="9">
    <source>
        <dbReference type="EMBL" id="TQM06094.1"/>
    </source>
</evidence>
<evidence type="ECO:0000256" key="4">
    <source>
        <dbReference type="ARBA" id="ARBA00022692"/>
    </source>
</evidence>
<feature type="domain" description="Major facilitator superfamily (MFS) profile" evidence="8">
    <location>
        <begin position="224"/>
        <end position="411"/>
    </location>
</feature>
<feature type="transmembrane region" description="Helical" evidence="7">
    <location>
        <begin position="30"/>
        <end position="47"/>
    </location>
</feature>
<comment type="subcellular location">
    <subcellularLocation>
        <location evidence="1">Cell inner membrane</location>
        <topology evidence="1">Multi-pass membrane protein</topology>
    </subcellularLocation>
</comment>
<dbReference type="InterPro" id="IPR010290">
    <property type="entry name" value="TM_effector"/>
</dbReference>
<dbReference type="GO" id="GO:0005886">
    <property type="term" value="C:plasma membrane"/>
    <property type="evidence" value="ECO:0007669"/>
    <property type="project" value="UniProtKB-SubCell"/>
</dbReference>
<dbReference type="OrthoDB" id="4610622at2"/>
<feature type="transmembrane region" description="Helical" evidence="7">
    <location>
        <begin position="84"/>
        <end position="103"/>
    </location>
</feature>
<evidence type="ECO:0000256" key="7">
    <source>
        <dbReference type="SAM" id="Phobius"/>
    </source>
</evidence>
<keyword evidence="10" id="KW-1185">Reference proteome</keyword>
<keyword evidence="6 7" id="KW-0472">Membrane</keyword>
<dbReference type="Gene3D" id="1.20.1250.20">
    <property type="entry name" value="MFS general substrate transporter like domains"/>
    <property type="match status" value="1"/>
</dbReference>
<keyword evidence="4 7" id="KW-0812">Transmembrane</keyword>
<dbReference type="RefSeq" id="WP_142059725.1">
    <property type="nucleotide sequence ID" value="NZ_VFPA01000004.1"/>
</dbReference>
<comment type="caution">
    <text evidence="9">The sequence shown here is derived from an EMBL/GenBank/DDBJ whole genome shotgun (WGS) entry which is preliminary data.</text>
</comment>
<dbReference type="SUPFAM" id="SSF103473">
    <property type="entry name" value="MFS general substrate transporter"/>
    <property type="match status" value="1"/>
</dbReference>
<feature type="transmembrane region" description="Helical" evidence="7">
    <location>
        <begin position="380"/>
        <end position="399"/>
    </location>
</feature>
<protein>
    <submittedName>
        <fullName evidence="9">Putative MFS family arabinose efflux permease</fullName>
    </submittedName>
</protein>
<dbReference type="Pfam" id="PF05977">
    <property type="entry name" value="MFS_3"/>
    <property type="match status" value="1"/>
</dbReference>
<evidence type="ECO:0000256" key="6">
    <source>
        <dbReference type="ARBA" id="ARBA00023136"/>
    </source>
</evidence>